<dbReference type="GO" id="GO:0000026">
    <property type="term" value="F:alpha-1,2-mannosyltransferase activity"/>
    <property type="evidence" value="ECO:0007669"/>
    <property type="project" value="TreeGrafter"/>
</dbReference>
<dbReference type="RefSeq" id="XP_040806540.1">
    <property type="nucleotide sequence ID" value="XM_040949075.1"/>
</dbReference>
<feature type="region of interest" description="Disordered" evidence="13">
    <location>
        <begin position="1"/>
        <end position="60"/>
    </location>
</feature>
<feature type="compositionally biased region" description="Pro residues" evidence="13">
    <location>
        <begin position="50"/>
        <end position="60"/>
    </location>
</feature>
<evidence type="ECO:0000256" key="9">
    <source>
        <dbReference type="ARBA" id="ARBA00022989"/>
    </source>
</evidence>
<comment type="caution">
    <text evidence="12">Lacks conserved residue(s) required for the propagation of feature annotation.</text>
</comment>
<keyword evidence="7 12" id="KW-0812">Transmembrane</keyword>
<keyword evidence="9 12" id="KW-1133">Transmembrane helix</keyword>
<evidence type="ECO:0000256" key="5">
    <source>
        <dbReference type="ARBA" id="ARBA00022676"/>
    </source>
</evidence>
<sequence>MSGRSRASSPRSSIPCSPSSVSPAVSLASGFPSDDPDGPLYLPRQLRPRTPTPSPPRFPILPSPPDSLRVFLYLLAFRLLNALTTRTFFQPDEYFQSLEPAWQAAFGENHGAWITWVSFPPLPFLCLPLLAERVCTFTASLPLEWRHQLRSSLHPLFFTAVYSAANGLARALHLSPAWQADLLIAAPKTAQAVIAALGDYYTWKLARCAYGLASAEASAALALTALSPWQWFCSTRTLSNCLETTLTVIALYLWPWEWSVAPKAPIQAKPTGRVITTPWDKMREGQRHQHDEVVLGRLRQCLPLAALACILRPTNVLVWLILASVILHRSTWARRKLLAREAAIWGAAVLAVSIVADRLFYGIWTFPPLRFLYFNIAQSLAVFYGRNDWHYYLSQGYPLLLTTALPFTFVGLYRVWARSQAAASHDLQVETQTQLQTQLTYVCLSMPLVLSLISHKEVRFIYPLLPALHVLTSPVLVDFFGLAVTQSVGRHIPRRLLLVFLVLCNVVIGLYTTVYHASGPNAVFSYLRDQRRVHGSKNLSNINEPGIIAGFLMPCHSTPWRSHMVYPSIDAWALSCEPPIGMNATEKAEYRDEADQFYDDPSGFLRANMAGGLSYFPRRPSYQSHLERSRSSLRSEATPKHNWPDYLIFFAQMEPTLKKLLRGSSYGECWRTHNTDWHDDWRRQGDIVVWCLDTTEQLDWRTAKRSRQLQQRGRVFNRIVQAIKNQGQGDRLQWSFPWISSRPQSSSWSWLWPWYRRPKHTVLGFEVPDWLDRLWDYVW</sequence>
<feature type="transmembrane region" description="Helical" evidence="12">
    <location>
        <begin position="396"/>
        <end position="416"/>
    </location>
</feature>
<comment type="similarity">
    <text evidence="3">Belongs to the glycosyltransferase 22 family. PIGB subfamily.</text>
</comment>
<dbReference type="EC" id="2.4.1.-" evidence="12"/>
<evidence type="ECO:0000313" key="15">
    <source>
        <dbReference type="Proteomes" id="UP000249789"/>
    </source>
</evidence>
<dbReference type="GO" id="GO:0005789">
    <property type="term" value="C:endoplasmic reticulum membrane"/>
    <property type="evidence" value="ECO:0007669"/>
    <property type="project" value="UniProtKB-SubCell"/>
</dbReference>
<dbReference type="OrthoDB" id="416834at2759"/>
<dbReference type="AlphaFoldDB" id="A0A8G1W2X7"/>
<keyword evidence="6" id="KW-0808">Transferase</keyword>
<evidence type="ECO:0000256" key="11">
    <source>
        <dbReference type="ARBA" id="ARBA00024708"/>
    </source>
</evidence>
<evidence type="ECO:0000256" key="7">
    <source>
        <dbReference type="ARBA" id="ARBA00022692"/>
    </source>
</evidence>
<dbReference type="InterPro" id="IPR005599">
    <property type="entry name" value="GPI_mannosylTrfase"/>
</dbReference>
<evidence type="ECO:0000256" key="2">
    <source>
        <dbReference type="ARBA" id="ARBA00004687"/>
    </source>
</evidence>
<dbReference type="GO" id="GO:0006506">
    <property type="term" value="P:GPI anchor biosynthetic process"/>
    <property type="evidence" value="ECO:0007669"/>
    <property type="project" value="UniProtKB-UniPathway"/>
</dbReference>
<evidence type="ECO:0000256" key="3">
    <source>
        <dbReference type="ARBA" id="ARBA00006065"/>
    </source>
</evidence>
<evidence type="ECO:0000256" key="4">
    <source>
        <dbReference type="ARBA" id="ARBA00022502"/>
    </source>
</evidence>
<keyword evidence="5 12" id="KW-0328">Glycosyltransferase</keyword>
<keyword evidence="10 12" id="KW-0472">Membrane</keyword>
<dbReference type="Pfam" id="PF03901">
    <property type="entry name" value="Glyco_transf_22"/>
    <property type="match status" value="2"/>
</dbReference>
<comment type="pathway">
    <text evidence="2">Glycolipid biosynthesis; glycosylphosphatidylinositol-anchor biosynthesis.</text>
</comment>
<keyword evidence="15" id="KW-1185">Reference proteome</keyword>
<evidence type="ECO:0000256" key="6">
    <source>
        <dbReference type="ARBA" id="ARBA00022679"/>
    </source>
</evidence>
<proteinExistence type="inferred from homology"/>
<protein>
    <recommendedName>
        <fullName evidence="12">Mannosyltransferase</fullName>
        <ecNumber evidence="12">2.4.1.-</ecNumber>
    </recommendedName>
</protein>
<accession>A0A8G1W2X7</accession>
<feature type="transmembrane region" description="Helical" evidence="12">
    <location>
        <begin position="302"/>
        <end position="322"/>
    </location>
</feature>
<evidence type="ECO:0000256" key="8">
    <source>
        <dbReference type="ARBA" id="ARBA00022824"/>
    </source>
</evidence>
<gene>
    <name evidence="14" type="ORF">BO72DRAFT_502556</name>
</gene>
<evidence type="ECO:0000256" key="12">
    <source>
        <dbReference type="RuleBase" id="RU363075"/>
    </source>
</evidence>
<feature type="compositionally biased region" description="Low complexity" evidence="13">
    <location>
        <begin position="1"/>
        <end position="29"/>
    </location>
</feature>
<feature type="transmembrane region" description="Helical" evidence="12">
    <location>
        <begin position="342"/>
        <end position="364"/>
    </location>
</feature>
<dbReference type="UniPathway" id="UPA00196"/>
<keyword evidence="4" id="KW-0337">GPI-anchor biosynthesis</keyword>
<feature type="transmembrane region" description="Helical" evidence="12">
    <location>
        <begin position="496"/>
        <end position="517"/>
    </location>
</feature>
<dbReference type="PANTHER" id="PTHR22760:SF4">
    <property type="entry name" value="GPI MANNOSYLTRANSFERASE 3"/>
    <property type="match status" value="1"/>
</dbReference>
<feature type="compositionally biased region" description="Low complexity" evidence="13">
    <location>
        <begin position="39"/>
        <end position="49"/>
    </location>
</feature>
<dbReference type="GeneID" id="63866408"/>
<comment type="function">
    <text evidence="11">Mannosyltransferase involved in glycosylphosphatidylinositol-anchor biosynthesis. Transfers the third mannose to Man2-GlcN-acyl-PI during GPI precursor assembly.</text>
</comment>
<organism evidence="14 15">
    <name type="scientific">Aspergillus fijiensis CBS 313.89</name>
    <dbReference type="NCBI Taxonomy" id="1448319"/>
    <lineage>
        <taxon>Eukaryota</taxon>
        <taxon>Fungi</taxon>
        <taxon>Dikarya</taxon>
        <taxon>Ascomycota</taxon>
        <taxon>Pezizomycotina</taxon>
        <taxon>Eurotiomycetes</taxon>
        <taxon>Eurotiomycetidae</taxon>
        <taxon>Eurotiales</taxon>
        <taxon>Aspergillaceae</taxon>
        <taxon>Aspergillus</taxon>
    </lineage>
</organism>
<reference evidence="14 15" key="1">
    <citation type="submission" date="2018-02" db="EMBL/GenBank/DDBJ databases">
        <title>The genomes of Aspergillus section Nigri reveals drivers in fungal speciation.</title>
        <authorList>
            <consortium name="DOE Joint Genome Institute"/>
            <person name="Vesth T.C."/>
            <person name="Nybo J."/>
            <person name="Theobald S."/>
            <person name="Brandl J."/>
            <person name="Frisvad J.C."/>
            <person name="Nielsen K.F."/>
            <person name="Lyhne E.K."/>
            <person name="Kogle M.E."/>
            <person name="Kuo A."/>
            <person name="Riley R."/>
            <person name="Clum A."/>
            <person name="Nolan M."/>
            <person name="Lipzen A."/>
            <person name="Salamov A."/>
            <person name="Henrissat B."/>
            <person name="Wiebenga A."/>
            <person name="De vries R.P."/>
            <person name="Grigoriev I.V."/>
            <person name="Mortensen U.H."/>
            <person name="Andersen M.R."/>
            <person name="Baker S.E."/>
        </authorList>
    </citation>
    <scope>NUCLEOTIDE SEQUENCE [LARGE SCALE GENOMIC DNA]</scope>
    <source>
        <strain evidence="14 15">CBS 313.89</strain>
    </source>
</reference>
<evidence type="ECO:0000256" key="13">
    <source>
        <dbReference type="SAM" id="MobiDB-lite"/>
    </source>
</evidence>
<keyword evidence="8 12" id="KW-0256">Endoplasmic reticulum</keyword>
<dbReference type="EMBL" id="KZ824621">
    <property type="protein sequence ID" value="RAK82530.1"/>
    <property type="molecule type" value="Genomic_DNA"/>
</dbReference>
<dbReference type="VEuPathDB" id="FungiDB:BO72DRAFT_502556"/>
<evidence type="ECO:0000256" key="10">
    <source>
        <dbReference type="ARBA" id="ARBA00023136"/>
    </source>
</evidence>
<dbReference type="Proteomes" id="UP000249789">
    <property type="component" value="Unassembled WGS sequence"/>
</dbReference>
<evidence type="ECO:0000256" key="1">
    <source>
        <dbReference type="ARBA" id="ARBA00004477"/>
    </source>
</evidence>
<name>A0A8G1W2X7_9EURO</name>
<comment type="subcellular location">
    <subcellularLocation>
        <location evidence="1 12">Endoplasmic reticulum membrane</location>
        <topology evidence="1 12">Multi-pass membrane protein</topology>
    </subcellularLocation>
</comment>
<dbReference type="PANTHER" id="PTHR22760">
    <property type="entry name" value="GLYCOSYLTRANSFERASE"/>
    <property type="match status" value="1"/>
</dbReference>
<evidence type="ECO:0000313" key="14">
    <source>
        <dbReference type="EMBL" id="RAK82530.1"/>
    </source>
</evidence>